<reference evidence="4 5" key="1">
    <citation type="submission" date="2015-03" db="EMBL/GenBank/DDBJ databases">
        <authorList>
            <consortium name="Pathogen Informatics"/>
        </authorList>
    </citation>
    <scope>NUCLEOTIDE SEQUENCE [LARGE SCALE GENOMIC DNA]</scope>
    <source>
        <strain evidence="3 4">3476</strain>
        <strain evidence="1 5">A1104</strain>
        <strain evidence="2 6">D4891</strain>
    </source>
</reference>
<dbReference type="EMBL" id="CQPD01000023">
    <property type="protein sequence ID" value="CNU33896.1"/>
    <property type="molecule type" value="Genomic_DNA"/>
</dbReference>
<evidence type="ECO:0000313" key="6">
    <source>
        <dbReference type="Proteomes" id="UP000042394"/>
    </source>
</evidence>
<evidence type="ECO:0000313" key="2">
    <source>
        <dbReference type="EMBL" id="CNU33896.1"/>
    </source>
</evidence>
<dbReference type="Proteomes" id="UP000039541">
    <property type="component" value="Unassembled WGS sequence"/>
</dbReference>
<dbReference type="SUPFAM" id="SSF141729">
    <property type="entry name" value="FimD N-terminal domain-like"/>
    <property type="match status" value="1"/>
</dbReference>
<dbReference type="AlphaFoldDB" id="A0A655DWV3"/>
<evidence type="ECO:0000313" key="1">
    <source>
        <dbReference type="EMBL" id="CNT70096.1"/>
    </source>
</evidence>
<protein>
    <submittedName>
        <fullName evidence="3">Fimbrial usher protein</fullName>
    </submittedName>
</protein>
<organism evidence="3 4">
    <name type="scientific">Salmonella enterica subsp. enterica serovar Bovismorbificans</name>
    <dbReference type="NCBI Taxonomy" id="58097"/>
    <lineage>
        <taxon>Bacteria</taxon>
        <taxon>Pseudomonadati</taxon>
        <taxon>Pseudomonadota</taxon>
        <taxon>Gammaproteobacteria</taxon>
        <taxon>Enterobacterales</taxon>
        <taxon>Enterobacteriaceae</taxon>
        <taxon>Salmonella</taxon>
    </lineage>
</organism>
<sequence>MVEISDEHSRFCIISALADMLGLKEENRRLLGPVRQCLKLNTTHGKVTYSPDNQSLLVTLPQVWIEYQNLA</sequence>
<dbReference type="EMBL" id="CQPC01000066">
    <property type="protein sequence ID" value="CNU91655.1"/>
    <property type="molecule type" value="Genomic_DNA"/>
</dbReference>
<proteinExistence type="predicted"/>
<dbReference type="Proteomes" id="UP000041314">
    <property type="component" value="Unassembled WGS sequence"/>
</dbReference>
<name>A0A655DWV3_SALET</name>
<dbReference type="Proteomes" id="UP000042394">
    <property type="component" value="Unassembled WGS sequence"/>
</dbReference>
<evidence type="ECO:0000313" key="5">
    <source>
        <dbReference type="Proteomes" id="UP000041314"/>
    </source>
</evidence>
<accession>A0A655DWV3</accession>
<evidence type="ECO:0000313" key="4">
    <source>
        <dbReference type="Proteomes" id="UP000039541"/>
    </source>
</evidence>
<evidence type="ECO:0000313" key="3">
    <source>
        <dbReference type="EMBL" id="CNU91655.1"/>
    </source>
</evidence>
<gene>
    <name evidence="1" type="ORF">ERS008198_00749</name>
    <name evidence="3" type="ORF">ERS008202_03840</name>
    <name evidence="2" type="ORF">ERS008207_02449</name>
</gene>
<dbReference type="EMBL" id="CQPA01000003">
    <property type="protein sequence ID" value="CNT70096.1"/>
    <property type="molecule type" value="Genomic_DNA"/>
</dbReference>
<dbReference type="InterPro" id="IPR037224">
    <property type="entry name" value="PapC_N_sf"/>
</dbReference>